<dbReference type="PANTHER" id="PTHR43652">
    <property type="entry name" value="BASIC AMINO ACID ANTIPORTER YFCC-RELATED"/>
    <property type="match status" value="1"/>
</dbReference>
<feature type="transmembrane region" description="Helical" evidence="6">
    <location>
        <begin position="268"/>
        <end position="289"/>
    </location>
</feature>
<evidence type="ECO:0000256" key="5">
    <source>
        <dbReference type="ARBA" id="ARBA00023136"/>
    </source>
</evidence>
<feature type="transmembrane region" description="Helical" evidence="6">
    <location>
        <begin position="21"/>
        <end position="42"/>
    </location>
</feature>
<dbReference type="PANTHER" id="PTHR43652:SF6">
    <property type="entry name" value="ARGININE REPRESSOR"/>
    <property type="match status" value="1"/>
</dbReference>
<evidence type="ECO:0000256" key="6">
    <source>
        <dbReference type="SAM" id="Phobius"/>
    </source>
</evidence>
<keyword evidence="2" id="KW-1003">Cell membrane</keyword>
<feature type="transmembrane region" description="Helical" evidence="6">
    <location>
        <begin position="387"/>
        <end position="413"/>
    </location>
</feature>
<evidence type="ECO:0000313" key="7">
    <source>
        <dbReference type="EMBL" id="AQS53264.1"/>
    </source>
</evidence>
<evidence type="ECO:0000256" key="1">
    <source>
        <dbReference type="ARBA" id="ARBA00004651"/>
    </source>
</evidence>
<feature type="transmembrane region" description="Helical" evidence="6">
    <location>
        <begin position="120"/>
        <end position="140"/>
    </location>
</feature>
<evidence type="ECO:0000256" key="3">
    <source>
        <dbReference type="ARBA" id="ARBA00022692"/>
    </source>
</evidence>
<dbReference type="InterPro" id="IPR051679">
    <property type="entry name" value="DASS-Related_Transporters"/>
</dbReference>
<dbReference type="Proteomes" id="UP000188993">
    <property type="component" value="Chromosome"/>
</dbReference>
<keyword evidence="4 6" id="KW-1133">Transmembrane helix</keyword>
<dbReference type="EMBL" id="CP019728">
    <property type="protein sequence ID" value="AQS53264.1"/>
    <property type="molecule type" value="Genomic_DNA"/>
</dbReference>
<evidence type="ECO:0000256" key="4">
    <source>
        <dbReference type="ARBA" id="ARBA00022989"/>
    </source>
</evidence>
<name>A0A1S6INY3_9LACT</name>
<feature type="transmembrane region" description="Helical" evidence="6">
    <location>
        <begin position="467"/>
        <end position="493"/>
    </location>
</feature>
<dbReference type="STRING" id="708126.BW727_100871"/>
<protein>
    <recommendedName>
        <fullName evidence="9">C4-dicarboxylate anaerobic carrier</fullName>
    </recommendedName>
</protein>
<dbReference type="GO" id="GO:0005886">
    <property type="term" value="C:plasma membrane"/>
    <property type="evidence" value="ECO:0007669"/>
    <property type="project" value="UniProtKB-SubCell"/>
</dbReference>
<dbReference type="Pfam" id="PF03606">
    <property type="entry name" value="DcuC"/>
    <property type="match status" value="1"/>
</dbReference>
<evidence type="ECO:0000256" key="2">
    <source>
        <dbReference type="ARBA" id="ARBA00022475"/>
    </source>
</evidence>
<feature type="transmembrane region" description="Helical" evidence="6">
    <location>
        <begin position="348"/>
        <end position="367"/>
    </location>
</feature>
<dbReference type="InterPro" id="IPR018385">
    <property type="entry name" value="C4_dicarb_anaerob_car-like"/>
</dbReference>
<evidence type="ECO:0000313" key="8">
    <source>
        <dbReference type="Proteomes" id="UP000188993"/>
    </source>
</evidence>
<feature type="transmembrane region" description="Helical" evidence="6">
    <location>
        <begin position="204"/>
        <end position="225"/>
    </location>
</feature>
<comment type="subcellular location">
    <subcellularLocation>
        <location evidence="1">Cell membrane</location>
        <topology evidence="1">Multi-pass membrane protein</topology>
    </subcellularLocation>
</comment>
<accession>A0A1S6INY3</accession>
<keyword evidence="3 6" id="KW-0812">Transmembrane</keyword>
<feature type="transmembrane region" description="Helical" evidence="6">
    <location>
        <begin position="81"/>
        <end position="99"/>
    </location>
</feature>
<feature type="transmembrane region" description="Helical" evidence="6">
    <location>
        <begin position="309"/>
        <end position="328"/>
    </location>
</feature>
<dbReference type="KEGG" id="jda:BW727_100871"/>
<feature type="transmembrane region" description="Helical" evidence="6">
    <location>
        <begin position="425"/>
        <end position="447"/>
    </location>
</feature>
<evidence type="ECO:0008006" key="9">
    <source>
        <dbReference type="Google" id="ProtNLM"/>
    </source>
</evidence>
<dbReference type="AlphaFoldDB" id="A0A1S6INY3"/>
<keyword evidence="5 6" id="KW-0472">Membrane</keyword>
<gene>
    <name evidence="7" type="ORF">BW727_100871</name>
</gene>
<keyword evidence="8" id="KW-1185">Reference proteome</keyword>
<organism evidence="7 8">
    <name type="scientific">Jeotgalibaca dankookensis</name>
    <dbReference type="NCBI Taxonomy" id="708126"/>
    <lineage>
        <taxon>Bacteria</taxon>
        <taxon>Bacillati</taxon>
        <taxon>Bacillota</taxon>
        <taxon>Bacilli</taxon>
        <taxon>Lactobacillales</taxon>
        <taxon>Carnobacteriaceae</taxon>
        <taxon>Jeotgalibaca</taxon>
    </lineage>
</organism>
<proteinExistence type="predicted"/>
<reference evidence="7 8" key="1">
    <citation type="journal article" date="2014" name="Int. J. Syst. Evol. Microbiol.">
        <title>Jeotgalibaca dankookensis gen. nov., sp. nov., a member of the family Carnobacteriaceae, isolated from seujeot (Korean traditional food).</title>
        <authorList>
            <person name="Lee D.G."/>
            <person name="Trujillo M.E."/>
            <person name="Kang H."/>
            <person name="Ahn T.Y."/>
        </authorList>
    </citation>
    <scope>NUCLEOTIDE SEQUENCE [LARGE SCALE GENOMIC DNA]</scope>
    <source>
        <strain evidence="7 8">EX-07</strain>
    </source>
</reference>
<sequence>MAKKVPYNTKPMAKEKRQRRQLSSFSILFIIIIILGIITRLLDGQPFTPQEVQGGTEIVDQVIGAKISDVIMSPFFGFRDALDISVFILVLGGFLNIVTKTGTLEAGIQHIVKKFKGNESMIIVVLMLLFSIGGSTYGMAEETIPFYTLLTATMVAAGFDTMVTVGTVLLGAGSGVIGSTVNPFSTGAAMDALRGVGIEPKVNVILIIGAVIWITTTIFSIILVTRYAKKVQADKGSTILSIQEQKAMEEFRKEGITDLKLTKQHKNILWIFALTFVVMIVSLIPWPDFGITIFEGWTSVLTGNSFGEWYFGDLAMWFFIMGLIIALIDKFSEKKIINGFVEGGSEMLSVVLIIVVARGVSVLMSTTHLDLYVLDQASGLLKGLSPVLFVIGSFALYLFLSFLIPSTSGLAYVSIPVMGGLASEIGLSPDVMIMIFAAGCGLINIITPTSGVVMGGLDISRVEYATWLKFIIKPLILMGLMILIILIGAMLIFS</sequence>